<evidence type="ECO:0000256" key="1">
    <source>
        <dbReference type="SAM" id="MobiDB-lite"/>
    </source>
</evidence>
<dbReference type="EMBL" id="BAABGT010000053">
    <property type="protein sequence ID" value="GAA4549718.1"/>
    <property type="molecule type" value="Genomic_DNA"/>
</dbReference>
<organism evidence="3 4">
    <name type="scientific">Pseudonocardia xishanensis</name>
    <dbReference type="NCBI Taxonomy" id="630995"/>
    <lineage>
        <taxon>Bacteria</taxon>
        <taxon>Bacillati</taxon>
        <taxon>Actinomycetota</taxon>
        <taxon>Actinomycetes</taxon>
        <taxon>Pseudonocardiales</taxon>
        <taxon>Pseudonocardiaceae</taxon>
        <taxon>Pseudonocardia</taxon>
    </lineage>
</organism>
<keyword evidence="4" id="KW-1185">Reference proteome</keyword>
<evidence type="ECO:0000256" key="2">
    <source>
        <dbReference type="SAM" id="SignalP"/>
    </source>
</evidence>
<feature type="compositionally biased region" description="Pro residues" evidence="1">
    <location>
        <begin position="200"/>
        <end position="216"/>
    </location>
</feature>
<comment type="caution">
    <text evidence="3">The sequence shown here is derived from an EMBL/GenBank/DDBJ whole genome shotgun (WGS) entry which is preliminary data.</text>
</comment>
<evidence type="ECO:0008006" key="5">
    <source>
        <dbReference type="Google" id="ProtNLM"/>
    </source>
</evidence>
<gene>
    <name evidence="3" type="ORF">GCM10023175_38300</name>
</gene>
<dbReference type="InterPro" id="IPR017853">
    <property type="entry name" value="GH"/>
</dbReference>
<feature type="region of interest" description="Disordered" evidence="1">
    <location>
        <begin position="191"/>
        <end position="216"/>
    </location>
</feature>
<dbReference type="SUPFAM" id="SSF51445">
    <property type="entry name" value="(Trans)glycosidases"/>
    <property type="match status" value="1"/>
</dbReference>
<feature type="signal peptide" evidence="2">
    <location>
        <begin position="1"/>
        <end position="20"/>
    </location>
</feature>
<dbReference type="Gene3D" id="3.20.20.80">
    <property type="entry name" value="Glycosidases"/>
    <property type="match status" value="1"/>
</dbReference>
<sequence>MSRGAGLVAAVLVAAVVVVAGCGTAAAPGPGPSAPSAPGGRPVFGTLVSEPDRSAEEARAGVGAAMVELSWAEAEPADDRFDAAYLRRIRADLDALRATGRSVTLGLGLHDTPRWVLDLPGGRYVAEDGAVSTQADLVFNQRSRDKAEEYLAQVAAVLGPRNVDAVRLTAGGSAEVLYPGGGRYWAFGPNAQGGPGRPASLPPNPLPGWRPGDPGPGPDAVRSWADWYVGALVDVVEWQTGVMRSLGFAGPFEVLTPGVGVLPADYDAAVAAGLPPGLLGTGAAWERFYAGLAGDDDLVAYVSSVADGSGGDGGCAPGDDRVPVDDPSVATWSSTRWITRLAVENGLPVAGENPGWGQSEALDRAYVEQSDTGMLARAVEQARSCGFTAFYWAHDAQLWDGTMPFAEYAARIAA</sequence>
<feature type="chain" id="PRO_5046574546" description="Glycoside hydrolase family 42 N-terminal domain-containing protein" evidence="2">
    <location>
        <begin position="21"/>
        <end position="414"/>
    </location>
</feature>
<name>A0ABP8RWG7_9PSEU</name>
<dbReference type="Proteomes" id="UP001501598">
    <property type="component" value="Unassembled WGS sequence"/>
</dbReference>
<evidence type="ECO:0000313" key="3">
    <source>
        <dbReference type="EMBL" id="GAA4549718.1"/>
    </source>
</evidence>
<keyword evidence="2" id="KW-0732">Signal</keyword>
<reference evidence="4" key="1">
    <citation type="journal article" date="2019" name="Int. J. Syst. Evol. Microbiol.">
        <title>The Global Catalogue of Microorganisms (GCM) 10K type strain sequencing project: providing services to taxonomists for standard genome sequencing and annotation.</title>
        <authorList>
            <consortium name="The Broad Institute Genomics Platform"/>
            <consortium name="The Broad Institute Genome Sequencing Center for Infectious Disease"/>
            <person name="Wu L."/>
            <person name="Ma J."/>
        </authorList>
    </citation>
    <scope>NUCLEOTIDE SEQUENCE [LARGE SCALE GENOMIC DNA]</scope>
    <source>
        <strain evidence="4">JCM 17906</strain>
    </source>
</reference>
<dbReference type="PROSITE" id="PS51257">
    <property type="entry name" value="PROKAR_LIPOPROTEIN"/>
    <property type="match status" value="1"/>
</dbReference>
<protein>
    <recommendedName>
        <fullName evidence="5">Glycoside hydrolase family 42 N-terminal domain-containing protein</fullName>
    </recommendedName>
</protein>
<evidence type="ECO:0000313" key="4">
    <source>
        <dbReference type="Proteomes" id="UP001501598"/>
    </source>
</evidence>
<proteinExistence type="predicted"/>
<accession>A0ABP8RWG7</accession>